<feature type="compositionally biased region" description="Polar residues" evidence="6">
    <location>
        <begin position="308"/>
        <end position="323"/>
    </location>
</feature>
<keyword evidence="3 5" id="KW-0863">Zinc-finger</keyword>
<feature type="compositionally biased region" description="Polar residues" evidence="6">
    <location>
        <begin position="547"/>
        <end position="558"/>
    </location>
</feature>
<protein>
    <recommendedName>
        <fullName evidence="7">CCHC-type domain-containing protein</fullName>
    </recommendedName>
</protein>
<feature type="compositionally biased region" description="Basic and acidic residues" evidence="6">
    <location>
        <begin position="1357"/>
        <end position="1371"/>
    </location>
</feature>
<comment type="caution">
    <text evidence="8">The sequence shown here is derived from an EMBL/GenBank/DDBJ whole genome shotgun (WGS) entry which is preliminary data.</text>
</comment>
<dbReference type="EMBL" id="CAGKOT010000023">
    <property type="protein sequence ID" value="CAB5367324.1"/>
    <property type="molecule type" value="Genomic_DNA"/>
</dbReference>
<evidence type="ECO:0000256" key="2">
    <source>
        <dbReference type="ARBA" id="ARBA00022737"/>
    </source>
</evidence>
<dbReference type="PANTHER" id="PTHR47103:SF8">
    <property type="entry name" value="DNA-BINDING PROTEIN"/>
    <property type="match status" value="1"/>
</dbReference>
<feature type="compositionally biased region" description="Polar residues" evidence="6">
    <location>
        <begin position="1237"/>
        <end position="1257"/>
    </location>
</feature>
<feature type="domain" description="CCHC-type" evidence="7">
    <location>
        <begin position="1001"/>
        <end position="1016"/>
    </location>
</feature>
<feature type="domain" description="CCHC-type" evidence="7">
    <location>
        <begin position="795"/>
        <end position="810"/>
    </location>
</feature>
<feature type="region of interest" description="Disordered" evidence="6">
    <location>
        <begin position="1133"/>
        <end position="1371"/>
    </location>
</feature>
<dbReference type="PANTHER" id="PTHR47103">
    <property type="entry name" value="DNA-BINDING PROTEIN"/>
    <property type="match status" value="1"/>
</dbReference>
<feature type="compositionally biased region" description="Low complexity" evidence="6">
    <location>
        <begin position="1337"/>
        <end position="1355"/>
    </location>
</feature>
<feature type="domain" description="CCHC-type" evidence="7">
    <location>
        <begin position="1100"/>
        <end position="1115"/>
    </location>
</feature>
<reference evidence="8" key="1">
    <citation type="submission" date="2020-05" db="EMBL/GenBank/DDBJ databases">
        <authorList>
            <person name="Rincon C."/>
            <person name="Sanders R I."/>
            <person name="Robbins C."/>
            <person name="Chaturvedi A."/>
        </authorList>
    </citation>
    <scope>NUCLEOTIDE SEQUENCE</scope>
    <source>
        <strain evidence="8">CHB12</strain>
    </source>
</reference>
<evidence type="ECO:0000259" key="7">
    <source>
        <dbReference type="PROSITE" id="PS50158"/>
    </source>
</evidence>
<feature type="compositionally biased region" description="Polar residues" evidence="6">
    <location>
        <begin position="1265"/>
        <end position="1290"/>
    </location>
</feature>
<evidence type="ECO:0000256" key="4">
    <source>
        <dbReference type="ARBA" id="ARBA00022833"/>
    </source>
</evidence>
<feature type="region of interest" description="Disordered" evidence="6">
    <location>
        <begin position="1405"/>
        <end position="1548"/>
    </location>
</feature>
<feature type="compositionally biased region" description="Polar residues" evidence="6">
    <location>
        <begin position="1168"/>
        <end position="1199"/>
    </location>
</feature>
<feature type="compositionally biased region" description="Polar residues" evidence="6">
    <location>
        <begin position="237"/>
        <end position="254"/>
    </location>
</feature>
<feature type="region of interest" description="Disordered" evidence="6">
    <location>
        <begin position="1"/>
        <end position="111"/>
    </location>
</feature>
<dbReference type="GO" id="GO:0008270">
    <property type="term" value="F:zinc ion binding"/>
    <property type="evidence" value="ECO:0007669"/>
    <property type="project" value="UniProtKB-KW"/>
</dbReference>
<organism evidence="8 9">
    <name type="scientific">Rhizophagus irregularis</name>
    <dbReference type="NCBI Taxonomy" id="588596"/>
    <lineage>
        <taxon>Eukaryota</taxon>
        <taxon>Fungi</taxon>
        <taxon>Fungi incertae sedis</taxon>
        <taxon>Mucoromycota</taxon>
        <taxon>Glomeromycotina</taxon>
        <taxon>Glomeromycetes</taxon>
        <taxon>Glomerales</taxon>
        <taxon>Glomeraceae</taxon>
        <taxon>Rhizophagus</taxon>
    </lineage>
</organism>
<feature type="compositionally biased region" description="Low complexity" evidence="6">
    <location>
        <begin position="609"/>
        <end position="623"/>
    </location>
</feature>
<keyword evidence="1" id="KW-0479">Metal-binding</keyword>
<feature type="compositionally biased region" description="Basic and acidic residues" evidence="6">
    <location>
        <begin position="626"/>
        <end position="644"/>
    </location>
</feature>
<dbReference type="GO" id="GO:0003676">
    <property type="term" value="F:nucleic acid binding"/>
    <property type="evidence" value="ECO:0007669"/>
    <property type="project" value="InterPro"/>
</dbReference>
<feature type="compositionally biased region" description="Polar residues" evidence="6">
    <location>
        <begin position="854"/>
        <end position="872"/>
    </location>
</feature>
<feature type="compositionally biased region" description="Polar residues" evidence="6">
    <location>
        <begin position="68"/>
        <end position="89"/>
    </location>
</feature>
<feature type="compositionally biased region" description="Polar residues" evidence="6">
    <location>
        <begin position="1211"/>
        <end position="1225"/>
    </location>
</feature>
<feature type="compositionally biased region" description="Basic and acidic residues" evidence="6">
    <location>
        <begin position="1425"/>
        <end position="1521"/>
    </location>
</feature>
<dbReference type="PROSITE" id="PS50158">
    <property type="entry name" value="ZF_CCHC"/>
    <property type="match status" value="9"/>
</dbReference>
<feature type="compositionally biased region" description="Polar residues" evidence="6">
    <location>
        <begin position="1"/>
        <end position="12"/>
    </location>
</feature>
<feature type="compositionally biased region" description="Polar residues" evidence="6">
    <location>
        <begin position="18"/>
        <end position="31"/>
    </location>
</feature>
<feature type="domain" description="CCHC-type" evidence="7">
    <location>
        <begin position="682"/>
        <end position="697"/>
    </location>
</feature>
<feature type="region of interest" description="Disordered" evidence="6">
    <location>
        <begin position="142"/>
        <end position="167"/>
    </location>
</feature>
<feature type="compositionally biased region" description="Basic and acidic residues" evidence="6">
    <location>
        <begin position="1293"/>
        <end position="1313"/>
    </location>
</feature>
<feature type="region of interest" description="Disordered" evidence="6">
    <location>
        <begin position="841"/>
        <end position="878"/>
    </location>
</feature>
<evidence type="ECO:0000256" key="5">
    <source>
        <dbReference type="PROSITE-ProRule" id="PRU00047"/>
    </source>
</evidence>
<dbReference type="OrthoDB" id="2391219at2759"/>
<feature type="compositionally biased region" description="Polar residues" evidence="6">
    <location>
        <begin position="1150"/>
        <end position="1160"/>
    </location>
</feature>
<dbReference type="VEuPathDB" id="FungiDB:RhiirFUN_019677"/>
<feature type="region of interest" description="Disordered" evidence="6">
    <location>
        <begin position="1053"/>
        <end position="1090"/>
    </location>
</feature>
<dbReference type="SMART" id="SM00343">
    <property type="entry name" value="ZnF_C2HC"/>
    <property type="match status" value="10"/>
</dbReference>
<feature type="compositionally biased region" description="Polar residues" evidence="6">
    <location>
        <begin position="1314"/>
        <end position="1336"/>
    </location>
</feature>
<keyword evidence="4" id="KW-0862">Zinc</keyword>
<feature type="domain" description="CCHC-type" evidence="7">
    <location>
        <begin position="769"/>
        <end position="784"/>
    </location>
</feature>
<feature type="compositionally biased region" description="Polar residues" evidence="6">
    <location>
        <begin position="276"/>
        <end position="289"/>
    </location>
</feature>
<feature type="compositionally biased region" description="Basic and acidic residues" evidence="6">
    <location>
        <begin position="1200"/>
        <end position="1210"/>
    </location>
</feature>
<feature type="domain" description="CCHC-type" evidence="7">
    <location>
        <begin position="821"/>
        <end position="836"/>
    </location>
</feature>
<feature type="compositionally biased region" description="Basic and acidic residues" evidence="6">
    <location>
        <begin position="1226"/>
        <end position="1236"/>
    </location>
</feature>
<gene>
    <name evidence="8" type="ORF">CHRIB12_LOCUS11274</name>
</gene>
<proteinExistence type="predicted"/>
<feature type="region of interest" description="Disordered" evidence="6">
    <location>
        <begin position="1107"/>
        <end position="1126"/>
    </location>
</feature>
<evidence type="ECO:0000256" key="6">
    <source>
        <dbReference type="SAM" id="MobiDB-lite"/>
    </source>
</evidence>
<evidence type="ECO:0000313" key="8">
    <source>
        <dbReference type="EMBL" id="CAB5367324.1"/>
    </source>
</evidence>
<sequence length="1548" mass="173365">MSENWGKVQQPNFLPDTSWESSVSKPNNIRSENWERPPSSGNWGTERPSASSPSENNLSARKAAQGSWGPNKSENSWVMRNENVQVDQSSWKRNEEPPISTTSFNNVKRENDEEKLDSLAMQVGIEQSFESYNERQNIVLDEDDYDPSYRSFPTSSKPQLGKPITPFDDEIQYNSTSDKYNVKSHVEPLITSSISTFQELRKEFRNAAVQTEPIDLAAISASNEKLLSCTISSQIKKGYQQTSQDLSRSTTNSVSEKKYPPQQPSLLDVDPEELNTKVSNYWNTSSGNPNFREGTAAIPHTRSDSSSRGEVNSWNTAQRTSARNDNRGPVPQPIPVEPDSWDSPQTSTRNDNRGVIPQPIPVEPDSWDSPQTSTRNDNRGAIPQPISVEPDSWDSTPRTDNRGTVPKPIPVEPDSWDSAPQPPQAPTRNDNRVPVPQPIPVEPDSWDSTPRNDNRGPVPKPIPVEPDSWDSPQTSTRNDNRGTVPKPIPVEPDSWDSAPQPPQAPTRNDNRVPVPQPIPVEPDSWDSTSTRNDNRGPVPKPIPVESDSWNSAPQTSTRNDNRGTVPKPIPVEPDSWDSAPQTSAQNDRGPAFKPLPSWNTISQPSQDNSWGSGPQQPSASGPPESDWTKKAEMYSKELGEKNEIKTWVNNTGQKVEDSYGTGASDSYYDNSSSNNRYGSRGCHNCGQEGHFVRDCPKKQGSSGGRSCHKCGKEGHFARDCTEENGKDSYSGYSGGGYGGGKSCHKCGKEGHFARDCTEEGGGYGGGKSCHKCGKEGHFARDCTEEGGGYGGGKSCHKCGKEGHFARDCTEEGGGYSSGKPCHKCGKEGHFARECKEDAYETTREDGGYGGGSREFNNSGPSRSHTNKPSPFSNPERPNITSQEAWDKLLKAADENDTDDFKEALESYAKVTPEETFVTIEKKLRSANSKGRIISFERPEIPLTKVLVDLQGNTNKRYVATPTLVHPTRLPRTSGNRANGPEENLQWLADSGFMVDDRSPVCFNCKRKGHITKDCTEPRREVEKPPYLMCQNCSSSEHITKFCPEERRDYYAEARDRKAAGSHKGGSMEHSTNEDRASSGYGGEEDRKGYRGYGGNSNITCFNCNREGHTSRECPDPRRSSGGRKCNKCGEEGHISKDCSSSSGGDYDRGNYNSSGGWQRDSSSRNNDRTATWNSQDKSGDNTWNKNRNDNYSQGNSWNKSRGDNSSRGDQDNNTWNKNRTDSYPQDNHKPRGDNSSRGDYNQDNNTWNKNRTDSYPQDNYKPRGDNNSSRGDYNQDNNTWNKNRTDSYPQDNFKPRGDNSSRGDYNQENKTRSDNYSQDNYRPKGGNSSHGDYNQDNSWNKDSNNNNNPKDNPWNKFKADNISRDDDNVKDQPVKIEVESDSWDSKPVTGNIVSQTQKQWGNMTAADLGWEKPKENITSAPEGYENGRGRGNEQRERTLTSENYDNRRGRGYEQRERPASENYENRRGRGYERYEQRDRPPASENYENRRGRGNEQRERTPASENHENRRSRANEPREERGPSYTNSSRTQSNDGNNKSSNLVEETWW</sequence>
<dbReference type="Pfam" id="PF00098">
    <property type="entry name" value="zf-CCHC"/>
    <property type="match status" value="9"/>
</dbReference>
<feature type="domain" description="CCHC-type" evidence="7">
    <location>
        <begin position="1123"/>
        <end position="1138"/>
    </location>
</feature>
<evidence type="ECO:0000256" key="3">
    <source>
        <dbReference type="ARBA" id="ARBA00022771"/>
    </source>
</evidence>
<feature type="region of interest" description="Disordered" evidence="6">
    <location>
        <begin position="237"/>
        <end position="667"/>
    </location>
</feature>
<keyword evidence="2" id="KW-0677">Repeat</keyword>
<evidence type="ECO:0000256" key="1">
    <source>
        <dbReference type="ARBA" id="ARBA00022723"/>
    </source>
</evidence>
<evidence type="ECO:0000313" key="9">
    <source>
        <dbReference type="Proteomes" id="UP000684084"/>
    </source>
</evidence>
<dbReference type="Proteomes" id="UP000684084">
    <property type="component" value="Unassembled WGS sequence"/>
</dbReference>
<feature type="domain" description="CCHC-type" evidence="7">
    <location>
        <begin position="707"/>
        <end position="722"/>
    </location>
</feature>
<name>A0A915Z981_9GLOM</name>
<feature type="compositionally biased region" description="Polar residues" evidence="6">
    <location>
        <begin position="1523"/>
        <end position="1548"/>
    </location>
</feature>
<dbReference type="InterPro" id="IPR001878">
    <property type="entry name" value="Znf_CCHC"/>
</dbReference>
<feature type="compositionally biased region" description="Basic and acidic residues" evidence="6">
    <location>
        <begin position="1107"/>
        <end position="1118"/>
    </location>
</feature>
<feature type="compositionally biased region" description="Polar residues" evidence="6">
    <location>
        <begin position="597"/>
        <end position="608"/>
    </location>
</feature>
<accession>A0A915Z981</accession>
<feature type="compositionally biased region" description="Polar residues" evidence="6">
    <location>
        <begin position="39"/>
        <end position="59"/>
    </location>
</feature>
<feature type="domain" description="CCHC-type" evidence="7">
    <location>
        <begin position="743"/>
        <end position="758"/>
    </location>
</feature>